<dbReference type="PROSITE" id="PS51257">
    <property type="entry name" value="PROKAR_LIPOPROTEIN"/>
    <property type="match status" value="1"/>
</dbReference>
<accession>A0A1T5EWE1</accession>
<proteinExistence type="predicted"/>
<gene>
    <name evidence="2" type="ORF">SAMN03080601_01436</name>
</gene>
<evidence type="ECO:0000259" key="1">
    <source>
        <dbReference type="Pfam" id="PF10988"/>
    </source>
</evidence>
<protein>
    <submittedName>
        <fullName evidence="2">Putative auto-transporter adhesin, head GIN domain</fullName>
    </submittedName>
</protein>
<dbReference type="PANTHER" id="PTHR39200:SF1">
    <property type="entry name" value="AUTO-TRANSPORTER ADHESIN HEAD GIN DOMAIN-CONTAINING PROTEIN-RELATED"/>
    <property type="match status" value="1"/>
</dbReference>
<evidence type="ECO:0000313" key="3">
    <source>
        <dbReference type="Proteomes" id="UP000191055"/>
    </source>
</evidence>
<dbReference type="Proteomes" id="UP000191055">
    <property type="component" value="Unassembled WGS sequence"/>
</dbReference>
<dbReference type="Gene3D" id="2.160.20.120">
    <property type="match status" value="1"/>
</dbReference>
<dbReference type="EMBL" id="FUYV01000006">
    <property type="protein sequence ID" value="SKB88267.1"/>
    <property type="molecule type" value="Genomic_DNA"/>
</dbReference>
<reference evidence="2 3" key="1">
    <citation type="submission" date="2017-02" db="EMBL/GenBank/DDBJ databases">
        <authorList>
            <person name="Peterson S.W."/>
        </authorList>
    </citation>
    <scope>NUCLEOTIDE SEQUENCE [LARGE SCALE GENOMIC DNA]</scope>
    <source>
        <strain evidence="2 3">DSM 24412</strain>
    </source>
</reference>
<dbReference type="AlphaFoldDB" id="A0A1T5EWE1"/>
<dbReference type="InterPro" id="IPR021255">
    <property type="entry name" value="DUF2807"/>
</dbReference>
<name>A0A1T5EWE1_9BACT</name>
<dbReference type="Pfam" id="PF10988">
    <property type="entry name" value="DUF2807"/>
    <property type="match status" value="1"/>
</dbReference>
<dbReference type="RefSeq" id="WP_157666450.1">
    <property type="nucleotide sequence ID" value="NZ_CP021904.1"/>
</dbReference>
<dbReference type="PANTHER" id="PTHR39200">
    <property type="entry name" value="HYPOTHETICAL EXPORTED PROTEIN"/>
    <property type="match status" value="1"/>
</dbReference>
<organism evidence="2 3">
    <name type="scientific">Alkalitalea saponilacus</name>
    <dbReference type="NCBI Taxonomy" id="889453"/>
    <lineage>
        <taxon>Bacteria</taxon>
        <taxon>Pseudomonadati</taxon>
        <taxon>Bacteroidota</taxon>
        <taxon>Bacteroidia</taxon>
        <taxon>Marinilabiliales</taxon>
        <taxon>Marinilabiliaceae</taxon>
        <taxon>Alkalitalea</taxon>
    </lineage>
</organism>
<keyword evidence="3" id="KW-1185">Reference proteome</keyword>
<dbReference type="OrthoDB" id="1121176at2"/>
<evidence type="ECO:0000313" key="2">
    <source>
        <dbReference type="EMBL" id="SKB88267.1"/>
    </source>
</evidence>
<dbReference type="STRING" id="889453.SAMN03080601_01436"/>
<feature type="domain" description="Putative auto-transporter adhesin head GIN" evidence="1">
    <location>
        <begin position="44"/>
        <end position="228"/>
    </location>
</feature>
<sequence length="251" mass="28036">MQKTVISFILFTILVLSACDYITDLKRTGEEITIEIPWDGSGHIEVNASSSIVLVNSEDYKIKITGMDFIARGYEIDTSDNKLNITHTNPFRLQQDKLPDILIYAPDFRRLTINAPSQLANRDSLKFENLTISINGRGTYTTSDLKLKGDHFRFNVYGRGTKTTHQLLGVANKAYYHIEGGTNINASALTTGTTNIRHLSFGNCFVNSTEKLDVTIFSSGNVYYSGNPEVQYKQDETSTLRPSGMVVQVTE</sequence>